<keyword evidence="6 7" id="KW-0472">Membrane</keyword>
<feature type="transmembrane region" description="Helical" evidence="7">
    <location>
        <begin position="133"/>
        <end position="152"/>
    </location>
</feature>
<dbReference type="AlphaFoldDB" id="A0AA41VJF2"/>
<keyword evidence="10" id="KW-1185">Reference proteome</keyword>
<evidence type="ECO:0000256" key="4">
    <source>
        <dbReference type="ARBA" id="ARBA00022989"/>
    </source>
</evidence>
<dbReference type="Pfam" id="PF13962">
    <property type="entry name" value="PGG"/>
    <property type="match status" value="1"/>
</dbReference>
<dbReference type="PANTHER" id="PTHR24186">
    <property type="entry name" value="PROTEIN PHOSPHATASE 1 REGULATORY SUBUNIT"/>
    <property type="match status" value="1"/>
</dbReference>
<accession>A0AA41VJF2</accession>
<keyword evidence="2 7" id="KW-0812">Transmembrane</keyword>
<name>A0AA41VJF2_PAPNU</name>
<protein>
    <recommendedName>
        <fullName evidence="8">PGG domain-containing protein</fullName>
    </recommendedName>
</protein>
<evidence type="ECO:0000256" key="5">
    <source>
        <dbReference type="ARBA" id="ARBA00023043"/>
    </source>
</evidence>
<evidence type="ECO:0000256" key="6">
    <source>
        <dbReference type="ARBA" id="ARBA00023136"/>
    </source>
</evidence>
<dbReference type="EMBL" id="JAJJMA010235036">
    <property type="protein sequence ID" value="MCL7042410.1"/>
    <property type="molecule type" value="Genomic_DNA"/>
</dbReference>
<evidence type="ECO:0000313" key="10">
    <source>
        <dbReference type="Proteomes" id="UP001177140"/>
    </source>
</evidence>
<evidence type="ECO:0000256" key="1">
    <source>
        <dbReference type="ARBA" id="ARBA00004141"/>
    </source>
</evidence>
<organism evidence="9 10">
    <name type="scientific">Papaver nudicaule</name>
    <name type="common">Iceland poppy</name>
    <dbReference type="NCBI Taxonomy" id="74823"/>
    <lineage>
        <taxon>Eukaryota</taxon>
        <taxon>Viridiplantae</taxon>
        <taxon>Streptophyta</taxon>
        <taxon>Embryophyta</taxon>
        <taxon>Tracheophyta</taxon>
        <taxon>Spermatophyta</taxon>
        <taxon>Magnoliopsida</taxon>
        <taxon>Ranunculales</taxon>
        <taxon>Papaveraceae</taxon>
        <taxon>Papaveroideae</taxon>
        <taxon>Papaver</taxon>
    </lineage>
</organism>
<feature type="transmembrane region" description="Helical" evidence="7">
    <location>
        <begin position="59"/>
        <end position="85"/>
    </location>
</feature>
<keyword evidence="5" id="KW-0040">ANK repeat</keyword>
<dbReference type="PANTHER" id="PTHR24186:SF50">
    <property type="entry name" value="ANKYRIN REPEAT-CONTAINING PROTEIN ITN1-LIKE ISOFORM X1"/>
    <property type="match status" value="1"/>
</dbReference>
<keyword evidence="3" id="KW-0677">Repeat</keyword>
<sequence length="165" mass="17786">MKAVGKSANDEHQQDLEGQTNMVVATLMATIAFAAAFQLPGGYTSTGAATLATKTSFRIFIVCNNLTMLLSCFSLLSYFLFITFIAQLGVSTRIKTNSSLYKIPSVCTLFAVPTMMGAFVAGTYAVLSELPKLAVPVCILGCSFFLFSFILLQGVVPKRHRLFTG</sequence>
<feature type="transmembrane region" description="Helical" evidence="7">
    <location>
        <begin position="21"/>
        <end position="39"/>
    </location>
</feature>
<evidence type="ECO:0000256" key="3">
    <source>
        <dbReference type="ARBA" id="ARBA00022737"/>
    </source>
</evidence>
<keyword evidence="4 7" id="KW-1133">Transmembrane helix</keyword>
<comment type="caution">
    <text evidence="9">The sequence shown here is derived from an EMBL/GenBank/DDBJ whole genome shotgun (WGS) entry which is preliminary data.</text>
</comment>
<evidence type="ECO:0000313" key="9">
    <source>
        <dbReference type="EMBL" id="MCL7042410.1"/>
    </source>
</evidence>
<evidence type="ECO:0000259" key="8">
    <source>
        <dbReference type="Pfam" id="PF13962"/>
    </source>
</evidence>
<feature type="transmembrane region" description="Helical" evidence="7">
    <location>
        <begin position="106"/>
        <end position="127"/>
    </location>
</feature>
<reference evidence="9" key="1">
    <citation type="submission" date="2022-03" db="EMBL/GenBank/DDBJ databases">
        <title>A functionally conserved STORR gene fusion in Papaver species that diverged 16.8 million years ago.</title>
        <authorList>
            <person name="Catania T."/>
        </authorList>
    </citation>
    <scope>NUCLEOTIDE SEQUENCE</scope>
    <source>
        <strain evidence="9">S-191538</strain>
    </source>
</reference>
<dbReference type="Proteomes" id="UP001177140">
    <property type="component" value="Unassembled WGS sequence"/>
</dbReference>
<gene>
    <name evidence="9" type="ORF">MKW94_010316</name>
</gene>
<dbReference type="GO" id="GO:0005886">
    <property type="term" value="C:plasma membrane"/>
    <property type="evidence" value="ECO:0007669"/>
    <property type="project" value="TreeGrafter"/>
</dbReference>
<dbReference type="InterPro" id="IPR026961">
    <property type="entry name" value="PGG_dom"/>
</dbReference>
<proteinExistence type="predicted"/>
<evidence type="ECO:0000256" key="7">
    <source>
        <dbReference type="SAM" id="Phobius"/>
    </source>
</evidence>
<feature type="domain" description="PGG" evidence="8">
    <location>
        <begin position="18"/>
        <end position="126"/>
    </location>
</feature>
<evidence type="ECO:0000256" key="2">
    <source>
        <dbReference type="ARBA" id="ARBA00022692"/>
    </source>
</evidence>
<comment type="subcellular location">
    <subcellularLocation>
        <location evidence="1">Membrane</location>
        <topology evidence="1">Multi-pass membrane protein</topology>
    </subcellularLocation>
</comment>